<dbReference type="PROSITE" id="PS50219">
    <property type="entry name" value="CNH"/>
    <property type="match status" value="1"/>
</dbReference>
<dbReference type="SMART" id="SM00036">
    <property type="entry name" value="CNH"/>
    <property type="match status" value="1"/>
</dbReference>
<evidence type="ECO:0000256" key="7">
    <source>
        <dbReference type="ARBA" id="ARBA00022741"/>
    </source>
</evidence>
<dbReference type="InterPro" id="IPR017441">
    <property type="entry name" value="Protein_kinase_ATP_BS"/>
</dbReference>
<keyword evidence="7 10" id="KW-0547">Nucleotide-binding</keyword>
<dbReference type="GO" id="GO:0005737">
    <property type="term" value="C:cytoplasm"/>
    <property type="evidence" value="ECO:0007669"/>
    <property type="project" value="TreeGrafter"/>
</dbReference>
<dbReference type="CDD" id="cd06613">
    <property type="entry name" value="STKc_MAP4K3_like"/>
    <property type="match status" value="1"/>
</dbReference>
<keyword evidence="9 10" id="KW-0067">ATP-binding</keyword>
<dbReference type="EMBL" id="GDHF01032748">
    <property type="protein sequence ID" value="JAI19566.1"/>
    <property type="molecule type" value="Transcribed_RNA"/>
</dbReference>
<sequence length="1242" mass="134133">MAHAHHNAANLLSSDISRRNPQDEYELIQKIGSGTYGDVYKAKRIQSNELAAIKVIKLEPTDDIQIIQQEIIMMRDCRHKNIITYYGSYLRRDKLWICMEYCGGGSLQDIYQVTGPLTEQQIAYMCRETLKGLEYLHTMGKMHRDIKGANILLTEQGDVKLADFGVSAQITATINKRKSFIGTPYWMAPEVAAVERKGGYNQLCDIWAVGITAIELAELQPPMFDLHPMRALFLMSKSGFKPPTLSNKEKWSTTFHNFVKTALTKNPKKRPTAECLLKHPFVQGDMSVRVAKELLQKFLSPNQQFYYYLDGEEETVASVPQRIASKMTSRPNGISPQNHTLKTGMTTNSQWNDRSSSPETLPSDIPLAAAVRRQKLTGTLIMNMSLRSLLQYIDEELKLRAPLPLTDTKDLLSTECHCAHNGGNGNGNGNGNINGNGNGNENGGVSGANDAVAPTVPDDISSSSATSAAPSTAATVNGGDGVSSITCASGLGHSMSAYLGLSFGFSNMRTTSVDAVVNNANHDSDARHHHQQQAHYHHHHHYMHYTNNSNRNSNSNGGASGSGSGSNINSRSTSATGLSASTSSNSYGTAVGAPAKLNGQSQYTSLSSSLYNPLDNLSCESGGGIGGGVGSGGFGIGLGGSVSGTNGGGGSGGVGMLGIDRSNGGGSVGSAGGFGGVSGGVGGVGASPSPSSSSSVFARDVLMHSSASTSHLFTNLLRNNGTNYFNSNTSVTDSPTTTSAIVSTSSVSAIPAGAAAPLSGECTPTSGQAIGGSNNSNCDYRHESNQNGLEDSPRRHSSMDQLIGLLNDMGKSSRTRSLSDGGTQDDEVEKEVQPDLLNNTPPVPPKRSHRRRHTPPRPISNGLPPTPKVHMGACFSKIFNGCPLRIHCTASWIHPETRDQHLLIGADEGIFNLNMNELHDAVIDQLFPRRTTWLYVIKDVLMSLSGKSCQLYRHDLIALHSKQTHRFSLHMNKIPERLVPRKFALTTKVPDTKGCTQCCVTRNPYNGYKYLCGATPSGIFLMQWYDPLNKFMLLKQCEWPASSILGGGHGCVLNGHTPVFEMIITPELEYPIVCTGVRKALNGCLKLELINMNSASWFHSDDLDFDATATMVPRRDLLKVVKVHQVEKDAILVCYGNIIQVVTLQGNPKQHKKLVSQLNFDFNVDSIVCLPDSVLAFHKHGMQGKSLRNGEITQEIKDMSRTYRLLGCDKVVALESQLLRTGSLGSEEGHDLYILAGHEASY</sequence>
<evidence type="ECO:0000256" key="3">
    <source>
        <dbReference type="ARBA" id="ARBA00012513"/>
    </source>
</evidence>
<feature type="compositionally biased region" description="Polar residues" evidence="11">
    <location>
        <begin position="762"/>
        <end position="778"/>
    </location>
</feature>
<dbReference type="PANTHER" id="PTHR48012:SF18">
    <property type="entry name" value="HAPPYHOUR, ISOFORM A"/>
    <property type="match status" value="1"/>
</dbReference>
<keyword evidence="5" id="KW-0597">Phosphoprotein</keyword>
<feature type="compositionally biased region" description="Basic residues" evidence="11">
    <location>
        <begin position="846"/>
        <end position="855"/>
    </location>
</feature>
<keyword evidence="8 15" id="KW-0418">Kinase</keyword>
<keyword evidence="4" id="KW-0723">Serine/threonine-protein kinase</keyword>
<dbReference type="GO" id="GO:0008349">
    <property type="term" value="F:MAP kinase kinase kinase kinase activity"/>
    <property type="evidence" value="ECO:0007669"/>
    <property type="project" value="TreeGrafter"/>
</dbReference>
<dbReference type="OrthoDB" id="8693905at2759"/>
<evidence type="ECO:0000256" key="2">
    <source>
        <dbReference type="ARBA" id="ARBA00008874"/>
    </source>
</evidence>
<feature type="compositionally biased region" description="Gly residues" evidence="11">
    <location>
        <begin position="422"/>
        <end position="446"/>
    </location>
</feature>
<keyword evidence="6" id="KW-0808">Transferase</keyword>
<evidence type="ECO:0000259" key="12">
    <source>
        <dbReference type="PROSITE" id="PS50011"/>
    </source>
</evidence>
<dbReference type="PROSITE" id="PS50011">
    <property type="entry name" value="PROTEIN_KINASE_DOM"/>
    <property type="match status" value="1"/>
</dbReference>
<feature type="compositionally biased region" description="Low complexity" evidence="11">
    <location>
        <begin position="565"/>
        <end position="585"/>
    </location>
</feature>
<feature type="compositionally biased region" description="Polar residues" evidence="11">
    <location>
        <begin position="810"/>
        <end position="822"/>
    </location>
</feature>
<feature type="region of interest" description="Disordered" evidence="11">
    <location>
        <begin position="327"/>
        <end position="362"/>
    </location>
</feature>
<evidence type="ECO:0000256" key="11">
    <source>
        <dbReference type="SAM" id="MobiDB-lite"/>
    </source>
</evidence>
<dbReference type="InterPro" id="IPR001180">
    <property type="entry name" value="CNH_dom"/>
</dbReference>
<comment type="cofactor">
    <cofactor evidence="1">
        <name>Mg(2+)</name>
        <dbReference type="ChEBI" id="CHEBI:18420"/>
    </cofactor>
</comment>
<dbReference type="Pfam" id="PF00780">
    <property type="entry name" value="CNH"/>
    <property type="match status" value="1"/>
</dbReference>
<dbReference type="InterPro" id="IPR050629">
    <property type="entry name" value="STE20/SPS1-PAK"/>
</dbReference>
<evidence type="ECO:0000313" key="14">
    <source>
        <dbReference type="EMBL" id="JAI19566.1"/>
    </source>
</evidence>
<protein>
    <recommendedName>
        <fullName evidence="3">non-specific serine/threonine protein kinase</fullName>
        <ecNumber evidence="3">2.7.11.1</ecNumber>
    </recommendedName>
</protein>
<evidence type="ECO:0000256" key="10">
    <source>
        <dbReference type="PROSITE-ProRule" id="PRU10141"/>
    </source>
</evidence>
<evidence type="ECO:0000256" key="9">
    <source>
        <dbReference type="ARBA" id="ARBA00022840"/>
    </source>
</evidence>
<dbReference type="Gene3D" id="1.10.510.10">
    <property type="entry name" value="Transferase(Phosphotransferase) domain 1"/>
    <property type="match status" value="1"/>
</dbReference>
<dbReference type="FunFam" id="1.10.510.10:FF:000031">
    <property type="entry name" value="Mitogen-activated protein kinase kinase kinase kinase"/>
    <property type="match status" value="1"/>
</dbReference>
<dbReference type="PANTHER" id="PTHR48012">
    <property type="entry name" value="STERILE20-LIKE KINASE, ISOFORM B-RELATED"/>
    <property type="match status" value="1"/>
</dbReference>
<name>A0A0K8U4B3_BACLA</name>
<reference evidence="15" key="1">
    <citation type="submission" date="2015-06" db="EMBL/GenBank/DDBJ databases">
        <authorList>
            <person name="Hoefler B.C."/>
            <person name="Straight P.D."/>
        </authorList>
    </citation>
    <scope>NUCLEOTIDE SEQUENCE</scope>
</reference>
<evidence type="ECO:0000259" key="13">
    <source>
        <dbReference type="PROSITE" id="PS50219"/>
    </source>
</evidence>
<dbReference type="SUPFAM" id="SSF56112">
    <property type="entry name" value="Protein kinase-like (PK-like)"/>
    <property type="match status" value="1"/>
</dbReference>
<feature type="domain" description="CNH" evidence="13">
    <location>
        <begin position="883"/>
        <end position="1211"/>
    </location>
</feature>
<feature type="compositionally biased region" description="Low complexity" evidence="11">
    <location>
        <begin position="461"/>
        <end position="475"/>
    </location>
</feature>
<feature type="compositionally biased region" description="Polar residues" evidence="11">
    <location>
        <begin position="327"/>
        <end position="360"/>
    </location>
</feature>
<feature type="region of interest" description="Disordered" evidence="11">
    <location>
        <begin position="544"/>
        <end position="585"/>
    </location>
</feature>
<dbReference type="InterPro" id="IPR000719">
    <property type="entry name" value="Prot_kinase_dom"/>
</dbReference>
<dbReference type="EMBL" id="GDHF01030916">
    <property type="protein sequence ID" value="JAI21398.1"/>
    <property type="molecule type" value="Transcribed_RNA"/>
</dbReference>
<dbReference type="Pfam" id="PF00069">
    <property type="entry name" value="Pkinase"/>
    <property type="match status" value="1"/>
</dbReference>
<feature type="region of interest" description="Disordered" evidence="11">
    <location>
        <begin position="755"/>
        <end position="796"/>
    </location>
</feature>
<dbReference type="PROSITE" id="PS00107">
    <property type="entry name" value="PROTEIN_KINASE_ATP"/>
    <property type="match status" value="1"/>
</dbReference>
<comment type="similarity">
    <text evidence="2">Belongs to the protein kinase superfamily. STE Ser/Thr protein kinase family. STE20 subfamily.</text>
</comment>
<feature type="domain" description="Protein kinase" evidence="12">
    <location>
        <begin position="25"/>
        <end position="282"/>
    </location>
</feature>
<dbReference type="GO" id="GO:0005524">
    <property type="term" value="F:ATP binding"/>
    <property type="evidence" value="ECO:0007669"/>
    <property type="project" value="UniProtKB-UniRule"/>
</dbReference>
<dbReference type="SMART" id="SM00220">
    <property type="entry name" value="S_TKc"/>
    <property type="match status" value="1"/>
</dbReference>
<feature type="region of interest" description="Disordered" evidence="11">
    <location>
        <begin position="422"/>
        <end position="479"/>
    </location>
</feature>
<dbReference type="EC" id="2.7.11.1" evidence="3"/>
<feature type="compositionally biased region" description="Low complexity" evidence="11">
    <location>
        <begin position="544"/>
        <end position="557"/>
    </location>
</feature>
<evidence type="ECO:0000256" key="5">
    <source>
        <dbReference type="ARBA" id="ARBA00022553"/>
    </source>
</evidence>
<dbReference type="InterPro" id="IPR011009">
    <property type="entry name" value="Kinase-like_dom_sf"/>
</dbReference>
<dbReference type="AlphaFoldDB" id="A0A0K8U4B3"/>
<evidence type="ECO:0000256" key="6">
    <source>
        <dbReference type="ARBA" id="ARBA00022679"/>
    </source>
</evidence>
<feature type="binding site" evidence="10">
    <location>
        <position position="54"/>
    </location>
    <ligand>
        <name>ATP</name>
        <dbReference type="ChEBI" id="CHEBI:30616"/>
    </ligand>
</feature>
<organism evidence="15">
    <name type="scientific">Bactrocera latifrons</name>
    <name type="common">Malaysian fruit fly</name>
    <name type="synonym">Chaetodacus latifrons</name>
    <dbReference type="NCBI Taxonomy" id="174628"/>
    <lineage>
        <taxon>Eukaryota</taxon>
        <taxon>Metazoa</taxon>
        <taxon>Ecdysozoa</taxon>
        <taxon>Arthropoda</taxon>
        <taxon>Hexapoda</taxon>
        <taxon>Insecta</taxon>
        <taxon>Pterygota</taxon>
        <taxon>Neoptera</taxon>
        <taxon>Endopterygota</taxon>
        <taxon>Diptera</taxon>
        <taxon>Brachycera</taxon>
        <taxon>Muscomorpha</taxon>
        <taxon>Tephritoidea</taxon>
        <taxon>Tephritidae</taxon>
        <taxon>Bactrocera</taxon>
        <taxon>Bactrocera</taxon>
    </lineage>
</organism>
<feature type="region of interest" description="Disordered" evidence="11">
    <location>
        <begin position="810"/>
        <end position="865"/>
    </location>
</feature>
<evidence type="ECO:0000256" key="1">
    <source>
        <dbReference type="ARBA" id="ARBA00001946"/>
    </source>
</evidence>
<evidence type="ECO:0000313" key="15">
    <source>
        <dbReference type="EMBL" id="JAI21398.1"/>
    </source>
</evidence>
<gene>
    <name evidence="15" type="primary">Map4k3_9</name>
    <name evidence="14" type="synonym">Map4k3_11</name>
    <name evidence="14" type="ORF">c3_g2_i17</name>
    <name evidence="15" type="ORF">c3_g2_i20</name>
</gene>
<evidence type="ECO:0000256" key="8">
    <source>
        <dbReference type="ARBA" id="ARBA00022777"/>
    </source>
</evidence>
<evidence type="ECO:0000256" key="4">
    <source>
        <dbReference type="ARBA" id="ARBA00022527"/>
    </source>
</evidence>
<accession>A0A0K8U4B3</accession>
<proteinExistence type="inferred from homology"/>